<name>A0ABZ3IPM6_9FIRM</name>
<organism evidence="1 2">
    <name type="scientific">Sporomusa silvacetica DSM 10669</name>
    <dbReference type="NCBI Taxonomy" id="1123289"/>
    <lineage>
        <taxon>Bacteria</taxon>
        <taxon>Bacillati</taxon>
        <taxon>Bacillota</taxon>
        <taxon>Negativicutes</taxon>
        <taxon>Selenomonadales</taxon>
        <taxon>Sporomusaceae</taxon>
        <taxon>Sporomusa</taxon>
    </lineage>
</organism>
<reference evidence="1" key="1">
    <citation type="submission" date="2024-05" db="EMBL/GenBank/DDBJ databases">
        <title>Isolation and characterization of Sporomusa carbonis sp. nov., a carboxydotrophic hydrogenogen in the genus of Sporomusa isolated from a charcoal burning pile.</title>
        <authorList>
            <person name="Boeer T."/>
            <person name="Rosenbaum F."/>
            <person name="Eysell L."/>
            <person name="Mueller V."/>
            <person name="Daniel R."/>
            <person name="Poehlein A."/>
        </authorList>
    </citation>
    <scope>NUCLEOTIDE SEQUENCE [LARGE SCALE GENOMIC DNA]</scope>
    <source>
        <strain evidence="1">DSM 10669</strain>
    </source>
</reference>
<dbReference type="Proteomes" id="UP000216752">
    <property type="component" value="Chromosome"/>
</dbReference>
<keyword evidence="2" id="KW-1185">Reference proteome</keyword>
<dbReference type="EMBL" id="CP155573">
    <property type="protein sequence ID" value="XFO67661.1"/>
    <property type="molecule type" value="Genomic_DNA"/>
</dbReference>
<protein>
    <submittedName>
        <fullName evidence="1">Uncharacterized protein</fullName>
    </submittedName>
</protein>
<accession>A0ABZ3IPM6</accession>
<proteinExistence type="predicted"/>
<evidence type="ECO:0000313" key="2">
    <source>
        <dbReference type="Proteomes" id="UP000216752"/>
    </source>
</evidence>
<sequence length="33" mass="3677">MEIVLEDAAREYIKWKSKDNAIMISLVELPGGG</sequence>
<gene>
    <name evidence="1" type="ORF">SPSIL_038800</name>
</gene>
<evidence type="ECO:0000313" key="1">
    <source>
        <dbReference type="EMBL" id="XFO67661.1"/>
    </source>
</evidence>